<gene>
    <name evidence="1" type="ORF">SAMN05444817_10881</name>
</gene>
<sequence>MVYTSLYSASDGVATPFTSSMLESVDGADVANVEVQAVCGGRVNHIFMPQNPKITALVAWGLERDRGDHTPTRC</sequence>
<dbReference type="Proteomes" id="UP000186292">
    <property type="component" value="Unassembled WGS sequence"/>
</dbReference>
<evidence type="ECO:0000313" key="2">
    <source>
        <dbReference type="Proteomes" id="UP000186292"/>
    </source>
</evidence>
<dbReference type="AlphaFoldDB" id="A0A1N7JIE4"/>
<dbReference type="InterPro" id="IPR029058">
    <property type="entry name" value="AB_hydrolase_fold"/>
</dbReference>
<reference evidence="2" key="1">
    <citation type="submission" date="2017-01" db="EMBL/GenBank/DDBJ databases">
        <authorList>
            <person name="Varghese N."/>
            <person name="Submissions S."/>
        </authorList>
    </citation>
    <scope>NUCLEOTIDE SEQUENCE [LARGE SCALE GENOMIC DNA]</scope>
    <source>
        <strain evidence="2">DSM 44531</strain>
    </source>
</reference>
<name>A0A1N7JIE4_9CORY</name>
<dbReference type="Gene3D" id="3.40.50.1820">
    <property type="entry name" value="alpha/beta hydrolase"/>
    <property type="match status" value="1"/>
</dbReference>
<dbReference type="EMBL" id="FTOF01000008">
    <property type="protein sequence ID" value="SIS49142.1"/>
    <property type="molecule type" value="Genomic_DNA"/>
</dbReference>
<dbReference type="STRING" id="1161099.SAMN05444817_10881"/>
<proteinExistence type="predicted"/>
<keyword evidence="2" id="KW-1185">Reference proteome</keyword>
<dbReference type="RefSeq" id="WP_143313896.1">
    <property type="nucleotide sequence ID" value="NZ_CP046976.1"/>
</dbReference>
<protein>
    <submittedName>
        <fullName evidence="1">Uncharacterized protein</fullName>
    </submittedName>
</protein>
<organism evidence="1 2">
    <name type="scientific">Corynebacterium appendicis CIP 107643</name>
    <dbReference type="NCBI Taxonomy" id="1161099"/>
    <lineage>
        <taxon>Bacteria</taxon>
        <taxon>Bacillati</taxon>
        <taxon>Actinomycetota</taxon>
        <taxon>Actinomycetes</taxon>
        <taxon>Mycobacteriales</taxon>
        <taxon>Corynebacteriaceae</taxon>
        <taxon>Corynebacterium</taxon>
    </lineage>
</organism>
<evidence type="ECO:0000313" key="1">
    <source>
        <dbReference type="EMBL" id="SIS49142.1"/>
    </source>
</evidence>
<accession>A0A1N7JIE4</accession>